<dbReference type="EMBL" id="PEDL01000025">
    <property type="protein sequence ID" value="PHV69544.1"/>
    <property type="molecule type" value="Genomic_DNA"/>
</dbReference>
<name>A0AC61D7L3_9FIRM</name>
<accession>A0AC61D7L3</accession>
<comment type="caution">
    <text evidence="1">The sequence shown here is derived from an EMBL/GenBank/DDBJ whole genome shotgun (WGS) entry which is preliminary data.</text>
</comment>
<gene>
    <name evidence="1" type="ORF">CS063_15315</name>
</gene>
<evidence type="ECO:0000313" key="2">
    <source>
        <dbReference type="Proteomes" id="UP000224460"/>
    </source>
</evidence>
<organism evidence="1 2">
    <name type="scientific">Sporanaerobium hydrogeniformans</name>
    <dbReference type="NCBI Taxonomy" id="3072179"/>
    <lineage>
        <taxon>Bacteria</taxon>
        <taxon>Bacillati</taxon>
        <taxon>Bacillota</taxon>
        <taxon>Clostridia</taxon>
        <taxon>Lachnospirales</taxon>
        <taxon>Lachnospiraceae</taxon>
        <taxon>Sporanaerobium</taxon>
    </lineage>
</organism>
<evidence type="ECO:0000313" key="1">
    <source>
        <dbReference type="EMBL" id="PHV69544.1"/>
    </source>
</evidence>
<sequence length="200" mass="23751">MKPMLSNNEKTRERRKVMEDRELVELIKASPEEGLNQAMLLYAPFVKGIAIRILSYREERDVQECLSNVFIRLWRYIDNFDEVKGSLKTYIVTISRNEALRILKKSNKYIEDVSLEEVSLGIEVDMTNEVARDINKDIVEKVIDELGEPDRQIFIKRYFWAERVKQIAIELQLEEKFIENRLYLVKKKLKNKLLERGIIL</sequence>
<reference evidence="1" key="1">
    <citation type="submission" date="2017-10" db="EMBL/GenBank/DDBJ databases">
        <title>Genome sequence of cellulolytic Lachnospiraceae bacterium XHS1971 isolated from hotspring sediment.</title>
        <authorList>
            <person name="Vasudevan G."/>
            <person name="Joshi A.J."/>
            <person name="Hivarkar S."/>
            <person name="Lanjekar V.B."/>
            <person name="Dhakephalkar P.K."/>
            <person name="Dagar S."/>
        </authorList>
    </citation>
    <scope>NUCLEOTIDE SEQUENCE</scope>
    <source>
        <strain evidence="1">XHS1971</strain>
    </source>
</reference>
<proteinExistence type="predicted"/>
<dbReference type="Proteomes" id="UP000224460">
    <property type="component" value="Unassembled WGS sequence"/>
</dbReference>
<keyword evidence="2" id="KW-1185">Reference proteome</keyword>
<protein>
    <submittedName>
        <fullName evidence="1">Uncharacterized protein</fullName>
    </submittedName>
</protein>